<dbReference type="InterPro" id="IPR032394">
    <property type="entry name" value="Anoct_dimer"/>
</dbReference>
<feature type="transmembrane region" description="Helical" evidence="8">
    <location>
        <begin position="809"/>
        <end position="835"/>
    </location>
</feature>
<feature type="transmembrane region" description="Helical" evidence="8">
    <location>
        <begin position="912"/>
        <end position="937"/>
    </location>
</feature>
<reference evidence="12 13" key="1">
    <citation type="submission" date="2020-06" db="EMBL/GenBank/DDBJ databases">
        <authorList>
            <person name="Li R."/>
            <person name="Bekaert M."/>
        </authorList>
    </citation>
    <scope>NUCLEOTIDE SEQUENCE [LARGE SCALE GENOMIC DNA]</scope>
    <source>
        <strain evidence="13">wild</strain>
    </source>
</reference>
<feature type="transmembrane region" description="Helical" evidence="8">
    <location>
        <begin position="549"/>
        <end position="571"/>
    </location>
</feature>
<evidence type="ECO:0000313" key="13">
    <source>
        <dbReference type="Proteomes" id="UP000507470"/>
    </source>
</evidence>
<evidence type="ECO:0000259" key="10">
    <source>
        <dbReference type="Pfam" id="PF04547"/>
    </source>
</evidence>
<comment type="subcellular location">
    <subcellularLocation>
        <location evidence="1">Cell membrane</location>
        <topology evidence="1">Multi-pass membrane protein</topology>
    </subcellularLocation>
    <subcellularLocation>
        <location evidence="8">Membrane</location>
        <topology evidence="8">Multi-pass membrane protein</topology>
    </subcellularLocation>
</comment>
<dbReference type="AlphaFoldDB" id="A0A6J8D4M8"/>
<comment type="similarity">
    <text evidence="2 8">Belongs to the anoctamin family.</text>
</comment>
<dbReference type="OrthoDB" id="296386at2759"/>
<organism evidence="12 13">
    <name type="scientific">Mytilus coruscus</name>
    <name type="common">Sea mussel</name>
    <dbReference type="NCBI Taxonomy" id="42192"/>
    <lineage>
        <taxon>Eukaryota</taxon>
        <taxon>Metazoa</taxon>
        <taxon>Spiralia</taxon>
        <taxon>Lophotrochozoa</taxon>
        <taxon>Mollusca</taxon>
        <taxon>Bivalvia</taxon>
        <taxon>Autobranchia</taxon>
        <taxon>Pteriomorphia</taxon>
        <taxon>Mytilida</taxon>
        <taxon>Mytiloidea</taxon>
        <taxon>Mytilidae</taxon>
        <taxon>Mytilinae</taxon>
        <taxon>Mytilus</taxon>
    </lineage>
</organism>
<dbReference type="PANTHER" id="PTHR12308">
    <property type="entry name" value="ANOCTAMIN"/>
    <property type="match status" value="1"/>
</dbReference>
<dbReference type="Pfam" id="PF16178">
    <property type="entry name" value="Anoct_dimer"/>
    <property type="match status" value="1"/>
</dbReference>
<evidence type="ECO:0000256" key="8">
    <source>
        <dbReference type="RuleBase" id="RU280814"/>
    </source>
</evidence>
<feature type="transmembrane region" description="Helical" evidence="8">
    <location>
        <begin position="469"/>
        <end position="489"/>
    </location>
</feature>
<dbReference type="Proteomes" id="UP000507470">
    <property type="component" value="Unassembled WGS sequence"/>
</dbReference>
<evidence type="ECO:0000256" key="4">
    <source>
        <dbReference type="ARBA" id="ARBA00022692"/>
    </source>
</evidence>
<dbReference type="InterPro" id="IPR049452">
    <property type="entry name" value="Anoctamin_TM"/>
</dbReference>
<feature type="transmembrane region" description="Helical" evidence="8">
    <location>
        <begin position="591"/>
        <end position="613"/>
    </location>
</feature>
<dbReference type="PANTHER" id="PTHR12308:SF84">
    <property type="entry name" value="ANOCTAMIN"/>
    <property type="match status" value="1"/>
</dbReference>
<dbReference type="GO" id="GO:0005886">
    <property type="term" value="C:plasma membrane"/>
    <property type="evidence" value="ECO:0007669"/>
    <property type="project" value="UniProtKB-SubCell"/>
</dbReference>
<evidence type="ECO:0000256" key="1">
    <source>
        <dbReference type="ARBA" id="ARBA00004651"/>
    </source>
</evidence>
<keyword evidence="3" id="KW-1003">Cell membrane</keyword>
<evidence type="ECO:0000313" key="12">
    <source>
        <dbReference type="EMBL" id="CAC5402859.1"/>
    </source>
</evidence>
<evidence type="ECO:0000259" key="11">
    <source>
        <dbReference type="Pfam" id="PF16178"/>
    </source>
</evidence>
<keyword evidence="6 8" id="KW-0472">Membrane</keyword>
<evidence type="ECO:0000256" key="2">
    <source>
        <dbReference type="ARBA" id="ARBA00009671"/>
    </source>
</evidence>
<gene>
    <name evidence="12" type="ORF">MCOR_36790</name>
</gene>
<evidence type="ECO:0000256" key="5">
    <source>
        <dbReference type="ARBA" id="ARBA00022989"/>
    </source>
</evidence>
<dbReference type="GO" id="GO:0046983">
    <property type="term" value="F:protein dimerization activity"/>
    <property type="evidence" value="ECO:0007669"/>
    <property type="project" value="InterPro"/>
</dbReference>
<feature type="transmembrane region" description="Helical" evidence="8">
    <location>
        <begin position="759"/>
        <end position="781"/>
    </location>
</feature>
<keyword evidence="5 8" id="KW-1133">Transmembrane helix</keyword>
<feature type="region of interest" description="Disordered" evidence="9">
    <location>
        <begin position="1"/>
        <end position="80"/>
    </location>
</feature>
<evidence type="ECO:0000256" key="3">
    <source>
        <dbReference type="ARBA" id="ARBA00022475"/>
    </source>
</evidence>
<feature type="domain" description="Anoctamin transmembrane" evidence="10">
    <location>
        <begin position="380"/>
        <end position="951"/>
    </location>
</feature>
<dbReference type="Pfam" id="PF04547">
    <property type="entry name" value="Anoctamin"/>
    <property type="match status" value="1"/>
</dbReference>
<feature type="domain" description="Anoctamin dimerisation" evidence="11">
    <location>
        <begin position="156"/>
        <end position="377"/>
    </location>
</feature>
<accession>A0A6J8D4M8</accession>
<feature type="transmembrane region" description="Helical" evidence="8">
    <location>
        <begin position="391"/>
        <end position="418"/>
    </location>
</feature>
<sequence length="988" mass="113456">MDHSRPPPIGFELQGADSANVTQIDVGFNHPPPQEVTPSTQPLYPNPHDQTEVPMPPPAPIGFEGQMENSNGPNGTAEADDYKANQQKTQVELGTGNEEESLATNETTHYGAVDDKVELLTEDTTKLNVTEDDNEDSSLLLSKSPKKVINEIATLYFRDKKSKIDYILAYEDEQDEKKKERRKQFQENLEEEGLILEFEEKENSINKKTSFIKIHCPWEILAKYAEITNMKMPLMENDMDEELTGILEHCFSYLPSPFELSKDIIQDEPNYFTAPFNRERVDQFIIKDKATFFTNAQRSKIVYEILARTWFEHDKKGKKRIGVSNMVNNGSYTAAFPLHDGRYISEHSILASGKDNDRHLLYETWAKPGVWYKYQPLDHVRTYFGEKIAIYFAWLGYYTSALFPAAAIGLAVFIFGLATFMDDKPSNDICDPNGAGNFTMCPLCDARCTYWKLESSCRYSRATYLFDNYGTMIFAIVMALWASFFQEFWKRKQHELEYDWDCADFESEEETLRPEFEAAISNRRTHPVTKREEPFVPSYSKCIRYGTTLGIIVFFLCVVLAAVFGVILYRVVISGVLYASTDGVIKSRATIIASVTAACINFVIILILNFVYGRIALFLTDLEQHRTQTEWEDAFTFKMFLFQFVNYYSTVVYIAFFKGRFVGRPGDYNYSLLDKRQEECDPAGCLIEVCIQLGIIMVGKQALNNFKEILLPKIMVWFKSRKAKNEEKKEDIVYSRWEQDYNLADQPKMGLFDEYLEMVIQYGFVTIFVAAFPLAPLFALLNNIIEIRLDAYKFVTQWKRPMAARAQDIGIWFGILRGISAVAVITNAAIIAFTAEFIPKMVYRYAHSEDESLEGYMNYSLSVFNVADFQKKSIPSEIPPEFGNVTQCRFRGFYEHAGPGEYQFTMAYWEVLAARLAFIVVFENLVVFLTWLVMYLVPDIPYKVKMQMLRENFLSKEALYRAESIKLSPMRGGGGSENGANITDRTIF</sequence>
<dbReference type="InterPro" id="IPR007632">
    <property type="entry name" value="Anoctamin"/>
</dbReference>
<evidence type="ECO:0000256" key="6">
    <source>
        <dbReference type="ARBA" id="ARBA00023136"/>
    </source>
</evidence>
<proteinExistence type="inferred from homology"/>
<keyword evidence="4 8" id="KW-0812">Transmembrane</keyword>
<keyword evidence="13" id="KW-1185">Reference proteome</keyword>
<evidence type="ECO:0000256" key="9">
    <source>
        <dbReference type="SAM" id="MobiDB-lite"/>
    </source>
</evidence>
<feature type="transmembrane region" description="Helical" evidence="8">
    <location>
        <begin position="634"/>
        <end position="656"/>
    </location>
</feature>
<name>A0A6J8D4M8_MYTCO</name>
<keyword evidence="7" id="KW-0325">Glycoprotein</keyword>
<dbReference type="GO" id="GO:0005254">
    <property type="term" value="F:chloride channel activity"/>
    <property type="evidence" value="ECO:0007669"/>
    <property type="project" value="TreeGrafter"/>
</dbReference>
<evidence type="ECO:0000256" key="7">
    <source>
        <dbReference type="ARBA" id="ARBA00023180"/>
    </source>
</evidence>
<protein>
    <recommendedName>
        <fullName evidence="8">Anoctamin</fullName>
    </recommendedName>
</protein>
<dbReference type="EMBL" id="CACVKT020006653">
    <property type="protein sequence ID" value="CAC5402859.1"/>
    <property type="molecule type" value="Genomic_DNA"/>
</dbReference>